<dbReference type="GO" id="GO:0003677">
    <property type="term" value="F:DNA binding"/>
    <property type="evidence" value="ECO:0007669"/>
    <property type="project" value="UniProtKB-UniRule"/>
</dbReference>
<dbReference type="KEGG" id="pbv:AR543_22790"/>
<evidence type="ECO:0000256" key="2">
    <source>
        <dbReference type="ARBA" id="ARBA00023125"/>
    </source>
</evidence>
<keyword evidence="3" id="KW-0804">Transcription</keyword>
<reference evidence="6 7" key="2">
    <citation type="journal article" date="2016" name="Int. J. Syst. Evol. Microbiol.">
        <title>Paenibacillus bovis sp. nov., isolated from raw yak (Bos grunniens) milk.</title>
        <authorList>
            <person name="Gao C."/>
            <person name="Han J."/>
            <person name="Liu Z."/>
            <person name="Xu X."/>
            <person name="Hang F."/>
            <person name="Wu Z."/>
        </authorList>
    </citation>
    <scope>NUCLEOTIDE SEQUENCE [LARGE SCALE GENOMIC DNA]</scope>
    <source>
        <strain evidence="6 7">BD3526</strain>
    </source>
</reference>
<accession>A0A172ZMZ8</accession>
<dbReference type="PANTHER" id="PTHR47506">
    <property type="entry name" value="TRANSCRIPTIONAL REGULATORY PROTEIN"/>
    <property type="match status" value="1"/>
</dbReference>
<dbReference type="SUPFAM" id="SSF48498">
    <property type="entry name" value="Tetracyclin repressor-like, C-terminal domain"/>
    <property type="match status" value="1"/>
</dbReference>
<dbReference type="PANTHER" id="PTHR47506:SF6">
    <property type="entry name" value="HTH-TYPE TRANSCRIPTIONAL REPRESSOR NEMR"/>
    <property type="match status" value="1"/>
</dbReference>
<proteinExistence type="predicted"/>
<evidence type="ECO:0000256" key="1">
    <source>
        <dbReference type="ARBA" id="ARBA00023015"/>
    </source>
</evidence>
<keyword evidence="1" id="KW-0805">Transcription regulation</keyword>
<evidence type="ECO:0000313" key="6">
    <source>
        <dbReference type="EMBL" id="ANF98959.1"/>
    </source>
</evidence>
<dbReference type="Pfam" id="PF00440">
    <property type="entry name" value="TetR_N"/>
    <property type="match status" value="1"/>
</dbReference>
<dbReference type="EMBL" id="CP013023">
    <property type="protein sequence ID" value="ANF98959.1"/>
    <property type="molecule type" value="Genomic_DNA"/>
</dbReference>
<dbReference type="Proteomes" id="UP000078148">
    <property type="component" value="Chromosome"/>
</dbReference>
<dbReference type="STRING" id="1616788.AR543_22790"/>
<feature type="domain" description="HTH tetR-type" evidence="5">
    <location>
        <begin position="1"/>
        <end position="55"/>
    </location>
</feature>
<evidence type="ECO:0000256" key="4">
    <source>
        <dbReference type="PROSITE-ProRule" id="PRU00335"/>
    </source>
</evidence>
<keyword evidence="2 4" id="KW-0238">DNA-binding</keyword>
<dbReference type="SUPFAM" id="SSF46689">
    <property type="entry name" value="Homeodomain-like"/>
    <property type="match status" value="1"/>
</dbReference>
<evidence type="ECO:0000259" key="5">
    <source>
        <dbReference type="PROSITE" id="PS50977"/>
    </source>
</evidence>
<dbReference type="PROSITE" id="PS50977">
    <property type="entry name" value="HTH_TETR_2"/>
    <property type="match status" value="1"/>
</dbReference>
<dbReference type="InterPro" id="IPR001647">
    <property type="entry name" value="HTH_TetR"/>
</dbReference>
<dbReference type="InterPro" id="IPR009057">
    <property type="entry name" value="Homeodomain-like_sf"/>
</dbReference>
<reference evidence="7" key="1">
    <citation type="submission" date="2015-10" db="EMBL/GenBank/DDBJ databases">
        <title>Genome of Paenibacillus bovis sp. nov.</title>
        <authorList>
            <person name="Wu Z."/>
            <person name="Gao C."/>
            <person name="Liu Z."/>
            <person name="Zheng H."/>
        </authorList>
    </citation>
    <scope>NUCLEOTIDE SEQUENCE [LARGE SCALE GENOMIC DNA]</scope>
    <source>
        <strain evidence="7">BD3526</strain>
    </source>
</reference>
<feature type="DNA-binding region" description="H-T-H motif" evidence="4">
    <location>
        <begin position="18"/>
        <end position="37"/>
    </location>
</feature>
<protein>
    <recommendedName>
        <fullName evidence="5">HTH tetR-type domain-containing protein</fullName>
    </recommendedName>
</protein>
<sequence>MLHIGLSHFARDGYEGASLSKLASEVGIKKPSIYAHFKNKEDLFLQVLSRAARALKHRLMRYMIAHRDQPPEQKLRDTLTFLQELYRSDDTVKFVIRMAYFSPENLREAVIPLIYNLLDVLESRLTRLIRHSMEKGELSLCISAETAAQAYMTCADGIIIEMLYGQSHRSVQRLNSTWPVYWRGIQAAAQ</sequence>
<dbReference type="Gene3D" id="1.10.357.10">
    <property type="entry name" value="Tetracycline Repressor, domain 2"/>
    <property type="match status" value="1"/>
</dbReference>
<keyword evidence="7" id="KW-1185">Reference proteome</keyword>
<evidence type="ECO:0000256" key="3">
    <source>
        <dbReference type="ARBA" id="ARBA00023163"/>
    </source>
</evidence>
<evidence type="ECO:0000313" key="7">
    <source>
        <dbReference type="Proteomes" id="UP000078148"/>
    </source>
</evidence>
<dbReference type="Gene3D" id="1.10.10.60">
    <property type="entry name" value="Homeodomain-like"/>
    <property type="match status" value="1"/>
</dbReference>
<gene>
    <name evidence="6" type="ORF">AR543_22790</name>
</gene>
<name>A0A172ZMZ8_9BACL</name>
<dbReference type="InterPro" id="IPR036271">
    <property type="entry name" value="Tet_transcr_reg_TetR-rel_C_sf"/>
</dbReference>
<dbReference type="AlphaFoldDB" id="A0A172ZMZ8"/>
<organism evidence="6 7">
    <name type="scientific">Paenibacillus bovis</name>
    <dbReference type="NCBI Taxonomy" id="1616788"/>
    <lineage>
        <taxon>Bacteria</taxon>
        <taxon>Bacillati</taxon>
        <taxon>Bacillota</taxon>
        <taxon>Bacilli</taxon>
        <taxon>Bacillales</taxon>
        <taxon>Paenibacillaceae</taxon>
        <taxon>Paenibacillus</taxon>
    </lineage>
</organism>
<dbReference type="PRINTS" id="PR00455">
    <property type="entry name" value="HTHTETR"/>
</dbReference>